<reference evidence="2" key="1">
    <citation type="journal article" date="2021" name="BMC Genomics">
        <title>Chromosome-level genome assembly and manually-curated proteome of model necrotroph Parastagonospora nodorum Sn15 reveals a genome-wide trove of candidate effector homologs, and redundancy of virulence-related functions within an accessory chromosome.</title>
        <authorList>
            <person name="Bertazzoni S."/>
            <person name="Jones D.A.B."/>
            <person name="Phan H.T."/>
            <person name="Tan K.-C."/>
            <person name="Hane J.K."/>
        </authorList>
    </citation>
    <scope>NUCLEOTIDE SEQUENCE [LARGE SCALE GENOMIC DNA]</scope>
    <source>
        <strain evidence="2">SN15 / ATCC MYA-4574 / FGSC 10173)</strain>
    </source>
</reference>
<keyword evidence="2" id="KW-1185">Reference proteome</keyword>
<dbReference type="PANTHER" id="PTHR43591">
    <property type="entry name" value="METHYLTRANSFERASE"/>
    <property type="match status" value="1"/>
</dbReference>
<accession>A0A7U2FK24</accession>
<evidence type="ECO:0000313" key="2">
    <source>
        <dbReference type="Proteomes" id="UP000663193"/>
    </source>
</evidence>
<protein>
    <recommendedName>
        <fullName evidence="3">Methyltransferase domain-containing protein</fullName>
    </recommendedName>
</protein>
<dbReference type="SUPFAM" id="SSF53335">
    <property type="entry name" value="S-adenosyl-L-methionine-dependent methyltransferases"/>
    <property type="match status" value="1"/>
</dbReference>
<dbReference type="VEuPathDB" id="FungiDB:JI435_108770"/>
<organism evidence="1 2">
    <name type="scientific">Phaeosphaeria nodorum (strain SN15 / ATCC MYA-4574 / FGSC 10173)</name>
    <name type="common">Glume blotch fungus</name>
    <name type="synonym">Parastagonospora nodorum</name>
    <dbReference type="NCBI Taxonomy" id="321614"/>
    <lineage>
        <taxon>Eukaryota</taxon>
        <taxon>Fungi</taxon>
        <taxon>Dikarya</taxon>
        <taxon>Ascomycota</taxon>
        <taxon>Pezizomycotina</taxon>
        <taxon>Dothideomycetes</taxon>
        <taxon>Pleosporomycetidae</taxon>
        <taxon>Pleosporales</taxon>
        <taxon>Pleosporineae</taxon>
        <taxon>Phaeosphaeriaceae</taxon>
        <taxon>Parastagonospora</taxon>
    </lineage>
</organism>
<dbReference type="EMBL" id="CP069040">
    <property type="protein sequence ID" value="QRD04960.1"/>
    <property type="molecule type" value="Genomic_DNA"/>
</dbReference>
<dbReference type="Gene3D" id="3.40.50.150">
    <property type="entry name" value="Vaccinia Virus protein VP39"/>
    <property type="match status" value="1"/>
</dbReference>
<gene>
    <name evidence="1" type="ORF">JI435_108770</name>
</gene>
<dbReference type="PANTHER" id="PTHR43591:SF50">
    <property type="entry name" value="METHYLTRANSFERASE DOMAIN-CONTAINING PROTEIN-RELATED"/>
    <property type="match status" value="1"/>
</dbReference>
<dbReference type="CDD" id="cd02440">
    <property type="entry name" value="AdoMet_MTases"/>
    <property type="match status" value="1"/>
</dbReference>
<dbReference type="OrthoDB" id="417697at2759"/>
<proteinExistence type="predicted"/>
<dbReference type="AlphaFoldDB" id="A0A7U2FK24"/>
<dbReference type="InterPro" id="IPR029063">
    <property type="entry name" value="SAM-dependent_MTases_sf"/>
</dbReference>
<sequence>MAEQYMKGRSFITSIKMNYFHCFLKQLTGYNIHPSIELSNQKLRIADMGTQTAIWPIEVAEAFGPRAEVVAFDTSDRFTPPSPWLPPNLSIRIHDITLPFSEDLLGQFDVINFRLFLTLPPEKLNVMLANAMALLKPGGYIQWTEHDKTDLEPLSTNSSRSFEAVNALIALEKNPFPNYNAFWVNDIAREFTKTGLDVITEDRVKTRKSMLMQMNELHLLSMMDIQEGLSKAVDEFKEEHLDTLTEDFAHGVTSVDGFITIVGKKPL</sequence>
<evidence type="ECO:0008006" key="3">
    <source>
        <dbReference type="Google" id="ProtNLM"/>
    </source>
</evidence>
<dbReference type="Proteomes" id="UP000663193">
    <property type="component" value="Chromosome 18"/>
</dbReference>
<evidence type="ECO:0000313" key="1">
    <source>
        <dbReference type="EMBL" id="QRD04960.1"/>
    </source>
</evidence>
<name>A0A7U2FK24_PHANO</name>